<evidence type="ECO:0000256" key="3">
    <source>
        <dbReference type="ARBA" id="ARBA00023163"/>
    </source>
</evidence>
<dbReference type="InterPro" id="IPR009057">
    <property type="entry name" value="Homeodomain-like_sf"/>
</dbReference>
<gene>
    <name evidence="6" type="ORF">FHU31_005730</name>
</gene>
<evidence type="ECO:0000256" key="4">
    <source>
        <dbReference type="PROSITE-ProRule" id="PRU00335"/>
    </source>
</evidence>
<dbReference type="RefSeq" id="WP_167164242.1">
    <property type="nucleotide sequence ID" value="NZ_JAANOW010000004.1"/>
</dbReference>
<dbReference type="SUPFAM" id="SSF46689">
    <property type="entry name" value="Homeodomain-like"/>
    <property type="match status" value="1"/>
</dbReference>
<evidence type="ECO:0000313" key="6">
    <source>
        <dbReference type="EMBL" id="NIH98711.1"/>
    </source>
</evidence>
<dbReference type="Gene3D" id="1.10.357.10">
    <property type="entry name" value="Tetracycline Repressor, domain 2"/>
    <property type="match status" value="1"/>
</dbReference>
<dbReference type="Proteomes" id="UP000547444">
    <property type="component" value="Unassembled WGS sequence"/>
</dbReference>
<keyword evidence="3" id="KW-0804">Transcription</keyword>
<sequence>MTSPIESTRLRDRMRATLLLAAIDVVSDNPSATMGDVATAAGVARSTLHRYFPDRASLMDGIERHVEAQYEEAIEQAHTHEGTGLAAYTRIVDELLERLDSLGWWMRAACEDDVDDFDCEADRGILAVVQRGQQDHTLDPRFTPAWMVTMTWSLLSSAHQDMRHGHQPRRAIRDMCRTALLKLAASPVASAEDAQDDMTRRP</sequence>
<dbReference type="GO" id="GO:0003700">
    <property type="term" value="F:DNA-binding transcription factor activity"/>
    <property type="evidence" value="ECO:0007669"/>
    <property type="project" value="TreeGrafter"/>
</dbReference>
<dbReference type="PANTHER" id="PTHR30055">
    <property type="entry name" value="HTH-TYPE TRANSCRIPTIONAL REGULATOR RUTR"/>
    <property type="match status" value="1"/>
</dbReference>
<comment type="caution">
    <text evidence="6">The sequence shown here is derived from an EMBL/GenBank/DDBJ whole genome shotgun (WGS) entry which is preliminary data.</text>
</comment>
<dbReference type="AlphaFoldDB" id="A0A7X5ZFY6"/>
<evidence type="ECO:0000256" key="2">
    <source>
        <dbReference type="ARBA" id="ARBA00023125"/>
    </source>
</evidence>
<protein>
    <submittedName>
        <fullName evidence="6">AcrR family transcriptional regulator</fullName>
    </submittedName>
</protein>
<reference evidence="6 7" key="1">
    <citation type="submission" date="2020-03" db="EMBL/GenBank/DDBJ databases">
        <title>Sequencing the genomes of 1000 actinobacteria strains.</title>
        <authorList>
            <person name="Klenk H.-P."/>
        </authorList>
    </citation>
    <scope>NUCLEOTIDE SEQUENCE [LARGE SCALE GENOMIC DNA]</scope>
    <source>
        <strain evidence="6 7">DSM 44556</strain>
    </source>
</reference>
<evidence type="ECO:0000313" key="7">
    <source>
        <dbReference type="Proteomes" id="UP000547444"/>
    </source>
</evidence>
<dbReference type="GO" id="GO:0000976">
    <property type="term" value="F:transcription cis-regulatory region binding"/>
    <property type="evidence" value="ECO:0007669"/>
    <property type="project" value="TreeGrafter"/>
</dbReference>
<accession>A0A7X5ZFY6</accession>
<name>A0A7X5ZFY6_9MYCO</name>
<keyword evidence="1" id="KW-0805">Transcription regulation</keyword>
<proteinExistence type="predicted"/>
<evidence type="ECO:0000256" key="1">
    <source>
        <dbReference type="ARBA" id="ARBA00023015"/>
    </source>
</evidence>
<dbReference type="PROSITE" id="PS50977">
    <property type="entry name" value="HTH_TETR_2"/>
    <property type="match status" value="1"/>
</dbReference>
<organism evidence="6 7">
    <name type="scientific">Mycolicibacterium fluoranthenivorans</name>
    <dbReference type="NCBI Taxonomy" id="258505"/>
    <lineage>
        <taxon>Bacteria</taxon>
        <taxon>Bacillati</taxon>
        <taxon>Actinomycetota</taxon>
        <taxon>Actinomycetes</taxon>
        <taxon>Mycobacteriales</taxon>
        <taxon>Mycobacteriaceae</taxon>
        <taxon>Mycolicibacterium</taxon>
    </lineage>
</organism>
<dbReference type="Pfam" id="PF00440">
    <property type="entry name" value="TetR_N"/>
    <property type="match status" value="1"/>
</dbReference>
<keyword evidence="2 4" id="KW-0238">DNA-binding</keyword>
<keyword evidence="7" id="KW-1185">Reference proteome</keyword>
<evidence type="ECO:0000259" key="5">
    <source>
        <dbReference type="PROSITE" id="PS50977"/>
    </source>
</evidence>
<dbReference type="InterPro" id="IPR050109">
    <property type="entry name" value="HTH-type_TetR-like_transc_reg"/>
</dbReference>
<feature type="DNA-binding region" description="H-T-H motif" evidence="4">
    <location>
        <begin position="33"/>
        <end position="52"/>
    </location>
</feature>
<dbReference type="PANTHER" id="PTHR30055:SF234">
    <property type="entry name" value="HTH-TYPE TRANSCRIPTIONAL REGULATOR BETI"/>
    <property type="match status" value="1"/>
</dbReference>
<dbReference type="InterPro" id="IPR001647">
    <property type="entry name" value="HTH_TetR"/>
</dbReference>
<dbReference type="EMBL" id="JAANOW010000004">
    <property type="protein sequence ID" value="NIH98711.1"/>
    <property type="molecule type" value="Genomic_DNA"/>
</dbReference>
<feature type="domain" description="HTH tetR-type" evidence="5">
    <location>
        <begin position="12"/>
        <end position="70"/>
    </location>
</feature>